<evidence type="ECO:0000313" key="2">
    <source>
        <dbReference type="EMBL" id="HJF74270.1"/>
    </source>
</evidence>
<dbReference type="InterPro" id="IPR010488">
    <property type="entry name" value="Zeta_toxin_domain"/>
</dbReference>
<dbReference type="GO" id="GO:0005524">
    <property type="term" value="F:ATP binding"/>
    <property type="evidence" value="ECO:0007669"/>
    <property type="project" value="InterPro"/>
</dbReference>
<dbReference type="InterPro" id="IPR027417">
    <property type="entry name" value="P-loop_NTPase"/>
</dbReference>
<name>A0A0A2ZP28_9PAST</name>
<gene>
    <name evidence="2" type="ORF">K8W15_08820</name>
</gene>
<evidence type="ECO:0000313" key="3">
    <source>
        <dbReference type="Proteomes" id="UP000749334"/>
    </source>
</evidence>
<sequence>MSDRTKVEPEKVKSFFDNEIRLNGISRSNSPLVIFITGVSGSGKSTIIDKIDLNALKIQPDNYRKTHPKIDLFVEKYGRDEAYKKTSKYSFKFAKSLRDLAIENRINVIYESTFSKIDTANDLLKPFIDNNYKIAVVQLPVDIELSIKRNIARYEEKKAQEHTIPRLSTREDIEKMANNYLATLDEIRKCGINVIAINSKEYSAFIGTSPDNRTPDANGHKIEA</sequence>
<dbReference type="GO" id="GO:0016301">
    <property type="term" value="F:kinase activity"/>
    <property type="evidence" value="ECO:0007669"/>
    <property type="project" value="InterPro"/>
</dbReference>
<comment type="caution">
    <text evidence="2">The sequence shown here is derived from an EMBL/GenBank/DDBJ whole genome shotgun (WGS) entry which is preliminary data.</text>
</comment>
<reference evidence="2" key="1">
    <citation type="journal article" date="2021" name="PeerJ">
        <title>Extensive microbial diversity within the chicken gut microbiome revealed by metagenomics and culture.</title>
        <authorList>
            <person name="Gilroy R."/>
            <person name="Ravi A."/>
            <person name="Getino M."/>
            <person name="Pursley I."/>
            <person name="Horton D.L."/>
            <person name="Alikhan N.F."/>
            <person name="Baker D."/>
            <person name="Gharbi K."/>
            <person name="Hall N."/>
            <person name="Watson M."/>
            <person name="Adriaenssens E.M."/>
            <person name="Foster-Nyarko E."/>
            <person name="Jarju S."/>
            <person name="Secka A."/>
            <person name="Antonio M."/>
            <person name="Oren A."/>
            <person name="Chaudhuri R.R."/>
            <person name="La Ragione R."/>
            <person name="Hildebrand F."/>
            <person name="Pallen M.J."/>
        </authorList>
    </citation>
    <scope>NUCLEOTIDE SEQUENCE</scope>
    <source>
        <strain evidence="2">ChiHjej11B10-15683</strain>
    </source>
</reference>
<reference evidence="2" key="2">
    <citation type="submission" date="2021-09" db="EMBL/GenBank/DDBJ databases">
        <authorList>
            <person name="Gilroy R."/>
        </authorList>
    </citation>
    <scope>NUCLEOTIDE SEQUENCE</scope>
    <source>
        <strain evidence="2">ChiHjej11B10-15683</strain>
    </source>
</reference>
<dbReference type="EMBL" id="DYVQ01000073">
    <property type="protein sequence ID" value="HJF74270.1"/>
    <property type="molecule type" value="Genomic_DNA"/>
</dbReference>
<dbReference type="AlphaFoldDB" id="A0A0A2ZP28"/>
<proteinExistence type="predicted"/>
<organism evidence="2 3">
    <name type="scientific">Gallibacterium anatis</name>
    <dbReference type="NCBI Taxonomy" id="750"/>
    <lineage>
        <taxon>Bacteria</taxon>
        <taxon>Pseudomonadati</taxon>
        <taxon>Pseudomonadota</taxon>
        <taxon>Gammaproteobacteria</taxon>
        <taxon>Pasteurellales</taxon>
        <taxon>Pasteurellaceae</taxon>
        <taxon>Gallibacterium</taxon>
    </lineage>
</organism>
<feature type="domain" description="Zeta toxin" evidence="1">
    <location>
        <begin position="27"/>
        <end position="200"/>
    </location>
</feature>
<dbReference type="Gene3D" id="3.40.50.300">
    <property type="entry name" value="P-loop containing nucleotide triphosphate hydrolases"/>
    <property type="match status" value="1"/>
</dbReference>
<protein>
    <submittedName>
        <fullName evidence="2">Zeta toxin family protein</fullName>
    </submittedName>
</protein>
<accession>A0A0A2ZP28</accession>
<dbReference type="Proteomes" id="UP000749334">
    <property type="component" value="Unassembled WGS sequence"/>
</dbReference>
<dbReference type="SUPFAM" id="SSF52540">
    <property type="entry name" value="P-loop containing nucleoside triphosphate hydrolases"/>
    <property type="match status" value="1"/>
</dbReference>
<dbReference type="RefSeq" id="WP_039085363.1">
    <property type="nucleotide sequence ID" value="NZ_CP103874.1"/>
</dbReference>
<dbReference type="Pfam" id="PF06414">
    <property type="entry name" value="Zeta_toxin"/>
    <property type="match status" value="1"/>
</dbReference>
<evidence type="ECO:0000259" key="1">
    <source>
        <dbReference type="Pfam" id="PF06414"/>
    </source>
</evidence>